<keyword evidence="6 9" id="KW-0500">Molybdenum</keyword>
<dbReference type="GO" id="GO:0006777">
    <property type="term" value="P:Mo-molybdopterin cofactor biosynthetic process"/>
    <property type="evidence" value="ECO:0007669"/>
    <property type="project" value="UniProtKB-UniRule"/>
</dbReference>
<dbReference type="InterPro" id="IPR036135">
    <property type="entry name" value="MoeA_linker/N_sf"/>
</dbReference>
<dbReference type="GO" id="GO:0061599">
    <property type="term" value="F:molybdopterin molybdotransferase activity"/>
    <property type="evidence" value="ECO:0007669"/>
    <property type="project" value="UniProtKB-UniRule"/>
</dbReference>
<dbReference type="Gene3D" id="3.40.980.10">
    <property type="entry name" value="MoaB/Mog-like domain"/>
    <property type="match status" value="1"/>
</dbReference>
<dbReference type="RefSeq" id="WP_048931052.1">
    <property type="nucleotide sequence ID" value="NZ_KQ235885.1"/>
</dbReference>
<gene>
    <name evidence="11" type="ORF">HMPREF9470_05105</name>
</gene>
<dbReference type="EC" id="2.10.1.1" evidence="4 9"/>
<comment type="cofactor">
    <cofactor evidence="9">
        <name>Mg(2+)</name>
        <dbReference type="ChEBI" id="CHEBI:18420"/>
    </cofactor>
</comment>
<dbReference type="GeneID" id="93164892"/>
<dbReference type="Gene3D" id="2.40.340.10">
    <property type="entry name" value="MoeA, C-terminal, domain IV"/>
    <property type="match status" value="1"/>
</dbReference>
<dbReference type="InterPro" id="IPR005110">
    <property type="entry name" value="MoeA_linker/N"/>
</dbReference>
<evidence type="ECO:0000256" key="9">
    <source>
        <dbReference type="RuleBase" id="RU365090"/>
    </source>
</evidence>
<keyword evidence="9" id="KW-0479">Metal-binding</keyword>
<keyword evidence="9" id="KW-0460">Magnesium</keyword>
<dbReference type="SUPFAM" id="SSF63867">
    <property type="entry name" value="MoeA C-terminal domain-like"/>
    <property type="match status" value="1"/>
</dbReference>
<dbReference type="CDD" id="cd00887">
    <property type="entry name" value="MoeA"/>
    <property type="match status" value="1"/>
</dbReference>
<dbReference type="SMART" id="SM00852">
    <property type="entry name" value="MoCF_biosynth"/>
    <property type="match status" value="1"/>
</dbReference>
<dbReference type="InterPro" id="IPR036425">
    <property type="entry name" value="MoaB/Mog-like_dom_sf"/>
</dbReference>
<dbReference type="PATRIC" id="fig|742734.4.peg.5464"/>
<evidence type="ECO:0000256" key="3">
    <source>
        <dbReference type="ARBA" id="ARBA00010763"/>
    </source>
</evidence>
<proteinExistence type="inferred from homology"/>
<feature type="domain" description="MoaB/Mog" evidence="10">
    <location>
        <begin position="187"/>
        <end position="325"/>
    </location>
</feature>
<dbReference type="Pfam" id="PF00994">
    <property type="entry name" value="MoCF_biosynth"/>
    <property type="match status" value="1"/>
</dbReference>
<reference evidence="11 12" key="1">
    <citation type="submission" date="2011-04" db="EMBL/GenBank/DDBJ databases">
        <title>The Genome Sequence of Clostridium citroniae WAL-19142.</title>
        <authorList>
            <consortium name="The Broad Institute Genome Sequencing Platform"/>
            <person name="Earl A."/>
            <person name="Ward D."/>
            <person name="Feldgarden M."/>
            <person name="Gevers D."/>
            <person name="Warren Y.A."/>
            <person name="Tyrrell K.L."/>
            <person name="Citron D.M."/>
            <person name="Goldstein E.J."/>
            <person name="Daigneault M."/>
            <person name="Allen-Vercoe E."/>
            <person name="Young S.K."/>
            <person name="Zeng Q."/>
            <person name="Gargeya S."/>
            <person name="Fitzgerald M."/>
            <person name="Haas B."/>
            <person name="Abouelleil A."/>
            <person name="Alvarado L."/>
            <person name="Arachchi H.M."/>
            <person name="Berlin A."/>
            <person name="Brown A."/>
            <person name="Chapman S.B."/>
            <person name="Chen Z."/>
            <person name="Dunbar C."/>
            <person name="Freedman E."/>
            <person name="Gearin G."/>
            <person name="Gellesch M."/>
            <person name="Goldberg J."/>
            <person name="Griggs A."/>
            <person name="Gujja S."/>
            <person name="Heilman E.R."/>
            <person name="Heiman D."/>
            <person name="Howarth C."/>
            <person name="Larson L."/>
            <person name="Lui A."/>
            <person name="MacDonald P.J."/>
            <person name="Mehta T."/>
            <person name="Montmayeur A."/>
            <person name="Murphy C."/>
            <person name="Neiman D."/>
            <person name="Pearson M."/>
            <person name="Priest M."/>
            <person name="Roberts A."/>
            <person name="Saif S."/>
            <person name="Shea T."/>
            <person name="Shenoy N."/>
            <person name="Sisk P."/>
            <person name="Stolte C."/>
            <person name="Sykes S."/>
            <person name="White J."/>
            <person name="Yandava C."/>
            <person name="Wortman J."/>
            <person name="Nusbaum C."/>
            <person name="Birren B."/>
        </authorList>
    </citation>
    <scope>NUCLEOTIDE SEQUENCE [LARGE SCALE GENOMIC DNA]</scope>
    <source>
        <strain evidence="11 12">WAL-19142</strain>
    </source>
</reference>
<evidence type="ECO:0000256" key="2">
    <source>
        <dbReference type="ARBA" id="ARBA00005046"/>
    </source>
</evidence>
<organism evidence="11 12">
    <name type="scientific">[Clostridium] citroniae WAL-19142</name>
    <dbReference type="NCBI Taxonomy" id="742734"/>
    <lineage>
        <taxon>Bacteria</taxon>
        <taxon>Bacillati</taxon>
        <taxon>Bacillota</taxon>
        <taxon>Clostridia</taxon>
        <taxon>Lachnospirales</taxon>
        <taxon>Lachnospiraceae</taxon>
        <taxon>Enterocloster</taxon>
    </lineage>
</organism>
<accession>A0A0J9BIY9</accession>
<evidence type="ECO:0000256" key="4">
    <source>
        <dbReference type="ARBA" id="ARBA00013269"/>
    </source>
</evidence>
<comment type="function">
    <text evidence="1 9">Catalyzes the insertion of molybdate into adenylated molybdopterin with the concomitant release of AMP.</text>
</comment>
<dbReference type="PANTHER" id="PTHR10192">
    <property type="entry name" value="MOLYBDOPTERIN BIOSYNTHESIS PROTEIN"/>
    <property type="match status" value="1"/>
</dbReference>
<dbReference type="InterPro" id="IPR001453">
    <property type="entry name" value="MoaB/Mog_dom"/>
</dbReference>
<name>A0A0J9BIY9_9FIRM</name>
<dbReference type="GO" id="GO:0005829">
    <property type="term" value="C:cytosol"/>
    <property type="evidence" value="ECO:0007669"/>
    <property type="project" value="TreeGrafter"/>
</dbReference>
<dbReference type="OrthoDB" id="9804758at2"/>
<dbReference type="InterPro" id="IPR005111">
    <property type="entry name" value="MoeA_C_domain_IV"/>
</dbReference>
<dbReference type="SUPFAM" id="SSF63882">
    <property type="entry name" value="MoeA N-terminal region -like"/>
    <property type="match status" value="1"/>
</dbReference>
<evidence type="ECO:0000313" key="11">
    <source>
        <dbReference type="EMBL" id="KMW12933.1"/>
    </source>
</evidence>
<dbReference type="NCBIfam" id="TIGR00177">
    <property type="entry name" value="molyb_syn"/>
    <property type="match status" value="1"/>
</dbReference>
<protein>
    <recommendedName>
        <fullName evidence="5 9">Molybdopterin molybdenumtransferase</fullName>
        <ecNumber evidence="4 9">2.10.1.1</ecNumber>
    </recommendedName>
</protein>
<dbReference type="Pfam" id="PF03453">
    <property type="entry name" value="MoeA_N"/>
    <property type="match status" value="1"/>
</dbReference>
<sequence length="406" mass="43134">MKQYVRGETPVEEAISLIVQSLPYPKGTETVSLLQGLGRVLAVPVKARIPQPPFTRSPLDGYALRASDIRGASGERPVKLPVSQYLPAGSGRVRPLPAGMADRIMTGAPVPEGADCVVRQEDTDQGDEEVCFYACVDRGSNLCYEGEDISAGDCLIEAGTRIAFAHIGVMSGQGMEWVEVYEKPRVAVMSTGDELSAPGIPLGPGKIYDSNSMMLAARLMELGIRADIYPAAADDPQVLADRVDQLLSRYSLVITTGGVSVGEKDFMPGVAEMVCTRLLFQGIDAKPGSPVLGAVRGDSVLLALSGNPFASLATFELLALPALARLSGDIRWRAVKVRAKMKGNFKKSSNTRRFIRARIEGGYVSIPEKGHSSGGIGSLSGCNCMIDVPGCSGPLSEGDVVTVWLF</sequence>
<dbReference type="EMBL" id="ADLK01000047">
    <property type="protein sequence ID" value="KMW12933.1"/>
    <property type="molecule type" value="Genomic_DNA"/>
</dbReference>
<dbReference type="InterPro" id="IPR036688">
    <property type="entry name" value="MoeA_C_domain_IV_sf"/>
</dbReference>
<dbReference type="Gene3D" id="2.170.190.11">
    <property type="entry name" value="Molybdopterin biosynthesis moea protein, domain 3"/>
    <property type="match status" value="1"/>
</dbReference>
<evidence type="ECO:0000256" key="8">
    <source>
        <dbReference type="ARBA" id="ARBA00047317"/>
    </source>
</evidence>
<evidence type="ECO:0000256" key="7">
    <source>
        <dbReference type="ARBA" id="ARBA00023150"/>
    </source>
</evidence>
<dbReference type="UniPathway" id="UPA00344"/>
<dbReference type="Gene3D" id="3.90.105.10">
    <property type="entry name" value="Molybdopterin biosynthesis moea protein, domain 2"/>
    <property type="match status" value="1"/>
</dbReference>
<dbReference type="Proteomes" id="UP000037392">
    <property type="component" value="Unassembled WGS sequence"/>
</dbReference>
<evidence type="ECO:0000256" key="1">
    <source>
        <dbReference type="ARBA" id="ARBA00002901"/>
    </source>
</evidence>
<evidence type="ECO:0000256" key="6">
    <source>
        <dbReference type="ARBA" id="ARBA00022505"/>
    </source>
</evidence>
<evidence type="ECO:0000313" key="12">
    <source>
        <dbReference type="Proteomes" id="UP000037392"/>
    </source>
</evidence>
<dbReference type="GO" id="GO:0046872">
    <property type="term" value="F:metal ion binding"/>
    <property type="evidence" value="ECO:0007669"/>
    <property type="project" value="UniProtKB-UniRule"/>
</dbReference>
<comment type="catalytic activity">
    <reaction evidence="8">
        <text>adenylyl-molybdopterin + molybdate = Mo-molybdopterin + AMP + H(+)</text>
        <dbReference type="Rhea" id="RHEA:35047"/>
        <dbReference type="ChEBI" id="CHEBI:15378"/>
        <dbReference type="ChEBI" id="CHEBI:36264"/>
        <dbReference type="ChEBI" id="CHEBI:62727"/>
        <dbReference type="ChEBI" id="CHEBI:71302"/>
        <dbReference type="ChEBI" id="CHEBI:456215"/>
        <dbReference type="EC" id="2.10.1.1"/>
    </reaction>
</comment>
<dbReference type="Pfam" id="PF03454">
    <property type="entry name" value="MoeA_C"/>
    <property type="match status" value="1"/>
</dbReference>
<comment type="caution">
    <text evidence="11">The sequence shown here is derived from an EMBL/GenBank/DDBJ whole genome shotgun (WGS) entry which is preliminary data.</text>
</comment>
<dbReference type="PANTHER" id="PTHR10192:SF5">
    <property type="entry name" value="GEPHYRIN"/>
    <property type="match status" value="1"/>
</dbReference>
<comment type="pathway">
    <text evidence="2 9">Cofactor biosynthesis; molybdopterin biosynthesis.</text>
</comment>
<evidence type="ECO:0000259" key="10">
    <source>
        <dbReference type="SMART" id="SM00852"/>
    </source>
</evidence>
<evidence type="ECO:0000256" key="5">
    <source>
        <dbReference type="ARBA" id="ARBA00021108"/>
    </source>
</evidence>
<comment type="similarity">
    <text evidence="3 9">Belongs to the MoeA family.</text>
</comment>
<dbReference type="AlphaFoldDB" id="A0A0J9BIY9"/>
<dbReference type="InterPro" id="IPR038987">
    <property type="entry name" value="MoeA-like"/>
</dbReference>
<keyword evidence="7 9" id="KW-0501">Molybdenum cofactor biosynthesis</keyword>
<keyword evidence="9" id="KW-0808">Transferase</keyword>
<dbReference type="NCBIfam" id="NF045515">
    <property type="entry name" value="Glp_gephyrin"/>
    <property type="match status" value="1"/>
</dbReference>
<dbReference type="SUPFAM" id="SSF53218">
    <property type="entry name" value="Molybdenum cofactor biosynthesis proteins"/>
    <property type="match status" value="1"/>
</dbReference>